<dbReference type="Pfam" id="PF02618">
    <property type="entry name" value="YceG"/>
    <property type="match status" value="1"/>
</dbReference>
<dbReference type="NCBIfam" id="TIGR00247">
    <property type="entry name" value="endolytic transglycosylase MltG"/>
    <property type="match status" value="1"/>
</dbReference>
<dbReference type="Gene3D" id="3.30.160.60">
    <property type="entry name" value="Classic Zinc Finger"/>
    <property type="match status" value="1"/>
</dbReference>
<reference evidence="7" key="1">
    <citation type="submission" date="2018-06" db="EMBL/GenBank/DDBJ databases">
        <authorList>
            <person name="Zhirakovskaya E."/>
        </authorList>
    </citation>
    <scope>NUCLEOTIDE SEQUENCE</scope>
</reference>
<dbReference type="GO" id="GO:0016829">
    <property type="term" value="F:lyase activity"/>
    <property type="evidence" value="ECO:0007669"/>
    <property type="project" value="UniProtKB-KW"/>
</dbReference>
<accession>A0A3B0UQR5</accession>
<protein>
    <submittedName>
        <fullName evidence="7">FIG004453: protein YceG like</fullName>
    </submittedName>
</protein>
<dbReference type="AlphaFoldDB" id="A0A3B0UQR5"/>
<dbReference type="InterPro" id="IPR003770">
    <property type="entry name" value="MLTG-like"/>
</dbReference>
<name>A0A3B0UQR5_9ZZZZ</name>
<proteinExistence type="predicted"/>
<evidence type="ECO:0000256" key="6">
    <source>
        <dbReference type="ARBA" id="ARBA00023316"/>
    </source>
</evidence>
<evidence type="ECO:0000256" key="3">
    <source>
        <dbReference type="ARBA" id="ARBA00022989"/>
    </source>
</evidence>
<keyword evidence="4" id="KW-0472">Membrane</keyword>
<evidence type="ECO:0000256" key="4">
    <source>
        <dbReference type="ARBA" id="ARBA00023136"/>
    </source>
</evidence>
<dbReference type="EMBL" id="UOEX01000024">
    <property type="protein sequence ID" value="VAW33218.1"/>
    <property type="molecule type" value="Genomic_DNA"/>
</dbReference>
<dbReference type="GO" id="GO:0071555">
    <property type="term" value="P:cell wall organization"/>
    <property type="evidence" value="ECO:0007669"/>
    <property type="project" value="UniProtKB-KW"/>
</dbReference>
<keyword evidence="1" id="KW-1003">Cell membrane</keyword>
<organism evidence="7">
    <name type="scientific">hydrothermal vent metagenome</name>
    <dbReference type="NCBI Taxonomy" id="652676"/>
    <lineage>
        <taxon>unclassified sequences</taxon>
        <taxon>metagenomes</taxon>
        <taxon>ecological metagenomes</taxon>
    </lineage>
</organism>
<sequence length="122" mass="13870">MASIVEKETAAPKERPIIAQVFINRLRKGMRLQTDPTVIYGLKKFHSPLTKIDLRTPTPYNTYILPALPQGPICNPGAAALRAVMRPTPGHYYYFVSRHNGRHAFSTTLKEHNRAVRKYRGL</sequence>
<keyword evidence="6" id="KW-0961">Cell wall biogenesis/degradation</keyword>
<evidence type="ECO:0000256" key="2">
    <source>
        <dbReference type="ARBA" id="ARBA00022692"/>
    </source>
</evidence>
<gene>
    <name evidence="7" type="ORF">MNBD_DELTA03-1528</name>
</gene>
<evidence type="ECO:0000256" key="1">
    <source>
        <dbReference type="ARBA" id="ARBA00022475"/>
    </source>
</evidence>
<evidence type="ECO:0000256" key="5">
    <source>
        <dbReference type="ARBA" id="ARBA00023239"/>
    </source>
</evidence>
<keyword evidence="2" id="KW-0812">Transmembrane</keyword>
<evidence type="ECO:0000313" key="7">
    <source>
        <dbReference type="EMBL" id="VAW33218.1"/>
    </source>
</evidence>
<dbReference type="PANTHER" id="PTHR30518:SF2">
    <property type="entry name" value="ENDOLYTIC MUREIN TRANSGLYCOSYLASE"/>
    <property type="match status" value="1"/>
</dbReference>
<keyword evidence="5" id="KW-0456">Lyase</keyword>
<dbReference type="PANTHER" id="PTHR30518">
    <property type="entry name" value="ENDOLYTIC MUREIN TRANSGLYCOSYLASE"/>
    <property type="match status" value="1"/>
</dbReference>
<keyword evidence="3" id="KW-1133">Transmembrane helix</keyword>